<dbReference type="InterPro" id="IPR001901">
    <property type="entry name" value="Translocase_SecE/Sec61-g"/>
</dbReference>
<dbReference type="EMBL" id="FNGO01000034">
    <property type="protein sequence ID" value="SDM42402.1"/>
    <property type="molecule type" value="Genomic_DNA"/>
</dbReference>
<name>A0A1G9T433_9FIRM</name>
<dbReference type="GO" id="GO:0006886">
    <property type="term" value="P:intracellular protein transport"/>
    <property type="evidence" value="ECO:0007669"/>
    <property type="project" value="InterPro"/>
</dbReference>
<evidence type="ECO:0000256" key="8">
    <source>
        <dbReference type="SAM" id="Phobius"/>
    </source>
</evidence>
<evidence type="ECO:0000256" key="6">
    <source>
        <dbReference type="ARBA" id="ARBA00023010"/>
    </source>
</evidence>
<keyword evidence="4" id="KW-0653">Protein transport</keyword>
<comment type="subcellular location">
    <subcellularLocation>
        <location evidence="1">Membrane</location>
    </subcellularLocation>
</comment>
<reference evidence="9 10" key="1">
    <citation type="submission" date="2016-10" db="EMBL/GenBank/DDBJ databases">
        <authorList>
            <person name="de Groot N.N."/>
        </authorList>
    </citation>
    <scope>NUCLEOTIDE SEQUENCE [LARGE SCALE GENOMIC DNA]</scope>
    <source>
        <strain evidence="9 10">SLAS-1</strain>
    </source>
</reference>
<dbReference type="STRING" id="321763.SAMN04488692_1343"/>
<evidence type="ECO:0000256" key="7">
    <source>
        <dbReference type="ARBA" id="ARBA00023136"/>
    </source>
</evidence>
<dbReference type="AlphaFoldDB" id="A0A1G9T433"/>
<evidence type="ECO:0000313" key="9">
    <source>
        <dbReference type="EMBL" id="SDM42402.1"/>
    </source>
</evidence>
<keyword evidence="10" id="KW-1185">Reference proteome</keyword>
<keyword evidence="5 8" id="KW-1133">Transmembrane helix</keyword>
<dbReference type="InterPro" id="IPR005807">
    <property type="entry name" value="SecE_bac"/>
</dbReference>
<gene>
    <name evidence="9" type="ORF">SAMN04488692_1343</name>
</gene>
<protein>
    <submittedName>
        <fullName evidence="9">Preprotein translocase, SecE subunit</fullName>
    </submittedName>
</protein>
<evidence type="ECO:0000256" key="3">
    <source>
        <dbReference type="ARBA" id="ARBA00022692"/>
    </source>
</evidence>
<proteinExistence type="predicted"/>
<dbReference type="InterPro" id="IPR038379">
    <property type="entry name" value="SecE_sf"/>
</dbReference>
<keyword evidence="6" id="KW-0811">Translocation</keyword>
<sequence length="46" mass="5162">MKKTTWPNRDELTSYTTIVLLTCLALIAFLGVADVLISNIVTPFFM</sequence>
<accession>A0A1G9T433</accession>
<evidence type="ECO:0000256" key="5">
    <source>
        <dbReference type="ARBA" id="ARBA00022989"/>
    </source>
</evidence>
<organism evidence="9 10">
    <name type="scientific">Halarsenatibacter silvermanii</name>
    <dbReference type="NCBI Taxonomy" id="321763"/>
    <lineage>
        <taxon>Bacteria</taxon>
        <taxon>Bacillati</taxon>
        <taxon>Bacillota</taxon>
        <taxon>Clostridia</taxon>
        <taxon>Halanaerobiales</taxon>
        <taxon>Halarsenatibacteraceae</taxon>
        <taxon>Halarsenatibacter</taxon>
    </lineage>
</organism>
<dbReference type="Pfam" id="PF00584">
    <property type="entry name" value="SecE"/>
    <property type="match status" value="1"/>
</dbReference>
<dbReference type="Gene3D" id="1.20.5.1030">
    <property type="entry name" value="Preprotein translocase secy subunit"/>
    <property type="match status" value="1"/>
</dbReference>
<keyword evidence="3 8" id="KW-0812">Transmembrane</keyword>
<evidence type="ECO:0000256" key="4">
    <source>
        <dbReference type="ARBA" id="ARBA00022927"/>
    </source>
</evidence>
<dbReference type="GO" id="GO:0009306">
    <property type="term" value="P:protein secretion"/>
    <property type="evidence" value="ECO:0007669"/>
    <property type="project" value="InterPro"/>
</dbReference>
<evidence type="ECO:0000313" key="10">
    <source>
        <dbReference type="Proteomes" id="UP000199476"/>
    </source>
</evidence>
<evidence type="ECO:0000256" key="2">
    <source>
        <dbReference type="ARBA" id="ARBA00022448"/>
    </source>
</evidence>
<dbReference type="GO" id="GO:0006605">
    <property type="term" value="P:protein targeting"/>
    <property type="evidence" value="ECO:0007669"/>
    <property type="project" value="InterPro"/>
</dbReference>
<feature type="transmembrane region" description="Helical" evidence="8">
    <location>
        <begin position="12"/>
        <end position="37"/>
    </location>
</feature>
<dbReference type="Proteomes" id="UP000199476">
    <property type="component" value="Unassembled WGS sequence"/>
</dbReference>
<keyword evidence="7 8" id="KW-0472">Membrane</keyword>
<dbReference type="GO" id="GO:0008320">
    <property type="term" value="F:protein transmembrane transporter activity"/>
    <property type="evidence" value="ECO:0007669"/>
    <property type="project" value="InterPro"/>
</dbReference>
<dbReference type="GO" id="GO:0016020">
    <property type="term" value="C:membrane"/>
    <property type="evidence" value="ECO:0007669"/>
    <property type="project" value="UniProtKB-SubCell"/>
</dbReference>
<dbReference type="NCBIfam" id="TIGR00964">
    <property type="entry name" value="secE_bact"/>
    <property type="match status" value="1"/>
</dbReference>
<keyword evidence="2" id="KW-0813">Transport</keyword>
<evidence type="ECO:0000256" key="1">
    <source>
        <dbReference type="ARBA" id="ARBA00004370"/>
    </source>
</evidence>